<dbReference type="Gene3D" id="3.40.50.10260">
    <property type="entry name" value="YjeF N-terminal domain"/>
    <property type="match status" value="1"/>
</dbReference>
<evidence type="ECO:0000256" key="19">
    <source>
        <dbReference type="PIRNR" id="PIRNR017184"/>
    </source>
</evidence>
<evidence type="ECO:0000256" key="7">
    <source>
        <dbReference type="ARBA" id="ARBA00022840"/>
    </source>
</evidence>
<comment type="similarity">
    <text evidence="4 19">In the C-terminal section; belongs to the NnrD/CARKD family.</text>
</comment>
<dbReference type="InterPro" id="IPR004443">
    <property type="entry name" value="YjeF_N_dom"/>
</dbReference>
<keyword evidence="5 18" id="KW-0479">Metal-binding</keyword>
<feature type="binding site" evidence="17">
    <location>
        <position position="318"/>
    </location>
    <ligand>
        <name>(6S)-NADPHX</name>
        <dbReference type="ChEBI" id="CHEBI:64076"/>
    </ligand>
</feature>
<dbReference type="EC" id="5.1.99.6" evidence="19"/>
<dbReference type="InterPro" id="IPR030677">
    <property type="entry name" value="Nnr"/>
</dbReference>
<feature type="binding site" evidence="18">
    <location>
        <position position="135"/>
    </location>
    <ligand>
        <name>(6S)-NADPHX</name>
        <dbReference type="ChEBI" id="CHEBI:64076"/>
    </ligand>
</feature>
<evidence type="ECO:0000259" key="21">
    <source>
        <dbReference type="PROSITE" id="PS51385"/>
    </source>
</evidence>
<dbReference type="GO" id="GO:0005524">
    <property type="term" value="F:ATP binding"/>
    <property type="evidence" value="ECO:0007669"/>
    <property type="project" value="UniProtKB-UniRule"/>
</dbReference>
<evidence type="ECO:0000256" key="8">
    <source>
        <dbReference type="ARBA" id="ARBA00022857"/>
    </source>
</evidence>
<evidence type="ECO:0000256" key="6">
    <source>
        <dbReference type="ARBA" id="ARBA00022741"/>
    </source>
</evidence>
<dbReference type="SUPFAM" id="SSF53613">
    <property type="entry name" value="Ribokinase-like"/>
    <property type="match status" value="1"/>
</dbReference>
<accession>A0A949NH31</accession>
<dbReference type="InterPro" id="IPR036652">
    <property type="entry name" value="YjeF_N_dom_sf"/>
</dbReference>
<feature type="binding site" evidence="17">
    <location>
        <begin position="406"/>
        <end position="410"/>
    </location>
    <ligand>
        <name>AMP</name>
        <dbReference type="ChEBI" id="CHEBI:456215"/>
    </ligand>
</feature>
<dbReference type="NCBIfam" id="TIGR00197">
    <property type="entry name" value="yjeF_nterm"/>
    <property type="match status" value="1"/>
</dbReference>
<dbReference type="NCBIfam" id="TIGR00196">
    <property type="entry name" value="yjeF_cterm"/>
    <property type="match status" value="1"/>
</dbReference>
<organism evidence="22 23">
    <name type="scientific">Diplocloster agilis</name>
    <dbReference type="NCBI Taxonomy" id="2850323"/>
    <lineage>
        <taxon>Bacteria</taxon>
        <taxon>Bacillati</taxon>
        <taxon>Bacillota</taxon>
        <taxon>Clostridia</taxon>
        <taxon>Lachnospirales</taxon>
        <taxon>Lachnospiraceae</taxon>
        <taxon>Diplocloster</taxon>
    </lineage>
</organism>
<dbReference type="Gene3D" id="3.40.1190.20">
    <property type="match status" value="1"/>
</dbReference>
<keyword evidence="12 17" id="KW-0456">Lyase</keyword>
<comment type="similarity">
    <text evidence="18">Belongs to the NnrE/AIBP family.</text>
</comment>
<evidence type="ECO:0000256" key="3">
    <source>
        <dbReference type="ARBA" id="ARBA00006001"/>
    </source>
</evidence>
<protein>
    <recommendedName>
        <fullName evidence="19">Bifunctional NAD(P)H-hydrate repair enzyme</fullName>
    </recommendedName>
    <alternativeName>
        <fullName evidence="19">Nicotinamide nucleotide repair protein</fullName>
    </alternativeName>
    <domain>
        <recommendedName>
            <fullName evidence="19">ADP-dependent (S)-NAD(P)H-hydrate dehydratase</fullName>
            <ecNumber evidence="19">4.2.1.136</ecNumber>
        </recommendedName>
        <alternativeName>
            <fullName evidence="19">ADP-dependent NAD(P)HX dehydratase</fullName>
        </alternativeName>
    </domain>
    <domain>
        <recommendedName>
            <fullName evidence="19">NAD(P)H-hydrate epimerase</fullName>
            <ecNumber evidence="19">5.1.99.6</ecNumber>
        </recommendedName>
    </domain>
</protein>
<evidence type="ECO:0000259" key="20">
    <source>
        <dbReference type="PROSITE" id="PS51383"/>
    </source>
</evidence>
<proteinExistence type="inferred from homology"/>
<dbReference type="PANTHER" id="PTHR12592">
    <property type="entry name" value="ATP-DEPENDENT (S)-NAD(P)H-HYDRATE DEHYDRATASE FAMILY MEMBER"/>
    <property type="match status" value="1"/>
</dbReference>
<evidence type="ECO:0000256" key="10">
    <source>
        <dbReference type="ARBA" id="ARBA00023027"/>
    </source>
</evidence>
<comment type="similarity">
    <text evidence="17">Belongs to the NnrD/CARKD family.</text>
</comment>
<dbReference type="InterPro" id="IPR029056">
    <property type="entry name" value="Ribokinase-like"/>
</dbReference>
<dbReference type="GO" id="GO:0110051">
    <property type="term" value="P:metabolite repair"/>
    <property type="evidence" value="ECO:0007669"/>
    <property type="project" value="TreeGrafter"/>
</dbReference>
<dbReference type="PROSITE" id="PS51383">
    <property type="entry name" value="YJEF_C_3"/>
    <property type="match status" value="1"/>
</dbReference>
<feature type="domain" description="YjeF C-terminal" evidence="20">
    <location>
        <begin position="218"/>
        <end position="495"/>
    </location>
</feature>
<comment type="subunit">
    <text evidence="17">Homotetramer.</text>
</comment>
<dbReference type="PROSITE" id="PS01050">
    <property type="entry name" value="YJEF_C_2"/>
    <property type="match status" value="1"/>
</dbReference>
<feature type="binding site" evidence="18">
    <location>
        <position position="120"/>
    </location>
    <ligand>
        <name>K(+)</name>
        <dbReference type="ChEBI" id="CHEBI:29103"/>
    </ligand>
</feature>
<feature type="binding site" evidence="17">
    <location>
        <position position="253"/>
    </location>
    <ligand>
        <name>(6S)-NADPHX</name>
        <dbReference type="ChEBI" id="CHEBI:64076"/>
    </ligand>
</feature>
<dbReference type="HAMAP" id="MF_01966">
    <property type="entry name" value="NADHX_epimerase"/>
    <property type="match status" value="1"/>
</dbReference>
<dbReference type="GO" id="GO:0052856">
    <property type="term" value="F:NAD(P)HX epimerase activity"/>
    <property type="evidence" value="ECO:0007669"/>
    <property type="project" value="UniProtKB-UniRule"/>
</dbReference>
<dbReference type="GO" id="GO:0046872">
    <property type="term" value="F:metal ion binding"/>
    <property type="evidence" value="ECO:0007669"/>
    <property type="project" value="UniProtKB-UniRule"/>
</dbReference>
<feature type="binding site" evidence="18">
    <location>
        <position position="59"/>
    </location>
    <ligand>
        <name>K(+)</name>
        <dbReference type="ChEBI" id="CHEBI:29103"/>
    </ligand>
</feature>
<evidence type="ECO:0000256" key="2">
    <source>
        <dbReference type="ARBA" id="ARBA00000909"/>
    </source>
</evidence>
<keyword evidence="7 17" id="KW-0067">ATP-binding</keyword>
<dbReference type="GO" id="GO:0052855">
    <property type="term" value="F:ADP-dependent NAD(P)H-hydrate dehydratase activity"/>
    <property type="evidence" value="ECO:0007669"/>
    <property type="project" value="UniProtKB-UniRule"/>
</dbReference>
<keyword evidence="23" id="KW-1185">Reference proteome</keyword>
<keyword evidence="11 18" id="KW-0413">Isomerase</keyword>
<comment type="function">
    <text evidence="14 19">Bifunctional enzyme that catalyzes the epimerization of the S- and R-forms of NAD(P)HX and the dehydration of the S-form of NAD(P)HX at the expense of ADP, which is converted to AMP. This allows the repair of both epimers of NAD(P)HX, a damaged form of NAD(P)H that is a result of enzymatic or heat-dependent hydration.</text>
</comment>
<evidence type="ECO:0000313" key="22">
    <source>
        <dbReference type="EMBL" id="MBU9737553.1"/>
    </source>
</evidence>
<dbReference type="PIRSF" id="PIRSF017184">
    <property type="entry name" value="Nnr"/>
    <property type="match status" value="1"/>
</dbReference>
<dbReference type="EMBL" id="JAHQCW010000022">
    <property type="protein sequence ID" value="MBU9737553.1"/>
    <property type="molecule type" value="Genomic_DNA"/>
</dbReference>
<dbReference type="Pfam" id="PF03853">
    <property type="entry name" value="YjeF_N"/>
    <property type="match status" value="1"/>
</dbReference>
<dbReference type="AlphaFoldDB" id="A0A949NH31"/>
<gene>
    <name evidence="17" type="primary">nnrD</name>
    <name evidence="18" type="synonym">nnrE</name>
    <name evidence="22" type="ORF">KTH89_13470</name>
</gene>
<keyword evidence="8 17" id="KW-0521">NADP</keyword>
<comment type="catalytic activity">
    <reaction evidence="2 18 19">
        <text>(6R)-NADPHX = (6S)-NADPHX</text>
        <dbReference type="Rhea" id="RHEA:32227"/>
        <dbReference type="ChEBI" id="CHEBI:64076"/>
        <dbReference type="ChEBI" id="CHEBI:64077"/>
        <dbReference type="EC" id="5.1.99.6"/>
    </reaction>
</comment>
<feature type="domain" description="YjeF N-terminal" evidence="21">
    <location>
        <begin position="10"/>
        <end position="210"/>
    </location>
</feature>
<evidence type="ECO:0000256" key="12">
    <source>
        <dbReference type="ARBA" id="ARBA00023239"/>
    </source>
</evidence>
<keyword evidence="6 17" id="KW-0547">Nucleotide-binding</keyword>
<comment type="caution">
    <text evidence="22">The sequence shown here is derived from an EMBL/GenBank/DDBJ whole genome shotgun (WGS) entry which is preliminary data.</text>
</comment>
<comment type="function">
    <text evidence="18">Catalyzes the epimerization of the S- and R-forms of NAD(P)HX, a damaged form of NAD(P)H that is a result of enzymatic or heat-dependent hydration. This is a prerequisite for the S-specific NAD(P)H-hydrate dehydratase to allow the repair of both epimers of NAD(P)HX.</text>
</comment>
<comment type="similarity">
    <text evidence="3 19">In the N-terminal section; belongs to the NnrE/AIBP family.</text>
</comment>
<comment type="function">
    <text evidence="17">Catalyzes the dehydration of the S-form of NAD(P)HX at the expense of ADP, which is converted to AMP. Together with NAD(P)HX epimerase, which catalyzes the epimerization of the S- and R-forms, the enzyme allows the repair of both epimers of NAD(P)HX, a damaged form of NAD(P)H that is a result of enzymatic or heat-dependent hydration.</text>
</comment>
<comment type="cofactor">
    <cofactor evidence="18 19">
        <name>K(+)</name>
        <dbReference type="ChEBI" id="CHEBI:29103"/>
    </cofactor>
    <text evidence="18 19">Binds 1 potassium ion per subunit.</text>
</comment>
<dbReference type="EC" id="4.2.1.136" evidence="19"/>
<feature type="binding site" evidence="17">
    <location>
        <position position="436"/>
    </location>
    <ligand>
        <name>(6S)-NADPHX</name>
        <dbReference type="ChEBI" id="CHEBI:64076"/>
    </ligand>
</feature>
<evidence type="ECO:0000256" key="16">
    <source>
        <dbReference type="ARBA" id="ARBA00049209"/>
    </source>
</evidence>
<evidence type="ECO:0000256" key="18">
    <source>
        <dbReference type="HAMAP-Rule" id="MF_01966"/>
    </source>
</evidence>
<keyword evidence="13" id="KW-0511">Multifunctional enzyme</keyword>
<feature type="binding site" evidence="18">
    <location>
        <begin position="58"/>
        <end position="62"/>
    </location>
    <ligand>
        <name>(6S)-NADPHX</name>
        <dbReference type="ChEBI" id="CHEBI:64076"/>
    </ligand>
</feature>
<comment type="cofactor">
    <cofactor evidence="17">
        <name>Mg(2+)</name>
        <dbReference type="ChEBI" id="CHEBI:18420"/>
    </cofactor>
</comment>
<dbReference type="SUPFAM" id="SSF64153">
    <property type="entry name" value="YjeF N-terminal domain-like"/>
    <property type="match status" value="1"/>
</dbReference>
<reference evidence="22" key="1">
    <citation type="submission" date="2021-06" db="EMBL/GenBank/DDBJ databases">
        <title>Description of novel taxa of the family Lachnospiraceae.</title>
        <authorList>
            <person name="Chaplin A.V."/>
            <person name="Sokolova S.R."/>
            <person name="Pikina A.P."/>
            <person name="Korzhanova M."/>
            <person name="Belova V."/>
            <person name="Korostin D."/>
            <person name="Efimov B.A."/>
        </authorList>
    </citation>
    <scope>NUCLEOTIDE SEQUENCE</scope>
    <source>
        <strain evidence="22">ASD5720</strain>
    </source>
</reference>
<dbReference type="PANTHER" id="PTHR12592:SF0">
    <property type="entry name" value="ATP-DEPENDENT (S)-NAD(P)H-HYDRATE DEHYDRATASE"/>
    <property type="match status" value="1"/>
</dbReference>
<dbReference type="GO" id="GO:0046496">
    <property type="term" value="P:nicotinamide nucleotide metabolic process"/>
    <property type="evidence" value="ECO:0007669"/>
    <property type="project" value="UniProtKB-UniRule"/>
</dbReference>
<evidence type="ECO:0000256" key="1">
    <source>
        <dbReference type="ARBA" id="ARBA00000013"/>
    </source>
</evidence>
<comment type="catalytic activity">
    <reaction evidence="1 18 19">
        <text>(6R)-NADHX = (6S)-NADHX</text>
        <dbReference type="Rhea" id="RHEA:32215"/>
        <dbReference type="ChEBI" id="CHEBI:64074"/>
        <dbReference type="ChEBI" id="CHEBI:64075"/>
        <dbReference type="EC" id="5.1.99.6"/>
    </reaction>
</comment>
<feature type="binding site" evidence="18">
    <location>
        <begin position="124"/>
        <end position="130"/>
    </location>
    <ligand>
        <name>(6S)-NADPHX</name>
        <dbReference type="ChEBI" id="CHEBI:64076"/>
    </ligand>
</feature>
<feature type="binding site" evidence="17">
    <location>
        <position position="435"/>
    </location>
    <ligand>
        <name>AMP</name>
        <dbReference type="ChEBI" id="CHEBI:456215"/>
    </ligand>
</feature>
<dbReference type="CDD" id="cd01171">
    <property type="entry name" value="YXKO-related"/>
    <property type="match status" value="1"/>
</dbReference>
<evidence type="ECO:0000256" key="15">
    <source>
        <dbReference type="ARBA" id="ARBA00048238"/>
    </source>
</evidence>
<evidence type="ECO:0000256" key="4">
    <source>
        <dbReference type="ARBA" id="ARBA00009524"/>
    </source>
</evidence>
<evidence type="ECO:0000256" key="17">
    <source>
        <dbReference type="HAMAP-Rule" id="MF_01965"/>
    </source>
</evidence>
<dbReference type="InterPro" id="IPR017953">
    <property type="entry name" value="Carbohydrate_kinase_pred_CS"/>
</dbReference>
<dbReference type="PROSITE" id="PS51385">
    <property type="entry name" value="YJEF_N"/>
    <property type="match status" value="1"/>
</dbReference>
<dbReference type="HAMAP" id="MF_01965">
    <property type="entry name" value="NADHX_dehydratase"/>
    <property type="match status" value="1"/>
</dbReference>
<evidence type="ECO:0000256" key="14">
    <source>
        <dbReference type="ARBA" id="ARBA00025153"/>
    </source>
</evidence>
<evidence type="ECO:0000256" key="11">
    <source>
        <dbReference type="ARBA" id="ARBA00023235"/>
    </source>
</evidence>
<dbReference type="InterPro" id="IPR000631">
    <property type="entry name" value="CARKD"/>
</dbReference>
<keyword evidence="10 17" id="KW-0520">NAD</keyword>
<evidence type="ECO:0000256" key="9">
    <source>
        <dbReference type="ARBA" id="ARBA00022958"/>
    </source>
</evidence>
<name>A0A949NH31_9FIRM</name>
<keyword evidence="9 18" id="KW-0630">Potassium</keyword>
<feature type="binding site" evidence="18">
    <location>
        <position position="153"/>
    </location>
    <ligand>
        <name>(6S)-NADPHX</name>
        <dbReference type="ChEBI" id="CHEBI:64076"/>
    </ligand>
</feature>
<comment type="catalytic activity">
    <reaction evidence="16 17 19">
        <text>(6S)-NADPHX + ADP = AMP + phosphate + NADPH + H(+)</text>
        <dbReference type="Rhea" id="RHEA:32235"/>
        <dbReference type="ChEBI" id="CHEBI:15378"/>
        <dbReference type="ChEBI" id="CHEBI:43474"/>
        <dbReference type="ChEBI" id="CHEBI:57783"/>
        <dbReference type="ChEBI" id="CHEBI:64076"/>
        <dbReference type="ChEBI" id="CHEBI:456215"/>
        <dbReference type="ChEBI" id="CHEBI:456216"/>
        <dbReference type="EC" id="4.2.1.136"/>
    </reaction>
</comment>
<comment type="catalytic activity">
    <reaction evidence="15 17 19">
        <text>(6S)-NADHX + ADP = AMP + phosphate + NADH + H(+)</text>
        <dbReference type="Rhea" id="RHEA:32223"/>
        <dbReference type="ChEBI" id="CHEBI:15378"/>
        <dbReference type="ChEBI" id="CHEBI:43474"/>
        <dbReference type="ChEBI" id="CHEBI:57945"/>
        <dbReference type="ChEBI" id="CHEBI:64074"/>
        <dbReference type="ChEBI" id="CHEBI:456215"/>
        <dbReference type="ChEBI" id="CHEBI:456216"/>
        <dbReference type="EC" id="4.2.1.136"/>
    </reaction>
</comment>
<evidence type="ECO:0000256" key="5">
    <source>
        <dbReference type="ARBA" id="ARBA00022723"/>
    </source>
</evidence>
<evidence type="ECO:0000256" key="13">
    <source>
        <dbReference type="ARBA" id="ARBA00023268"/>
    </source>
</evidence>
<feature type="binding site" evidence="18">
    <location>
        <position position="156"/>
    </location>
    <ligand>
        <name>K(+)</name>
        <dbReference type="ChEBI" id="CHEBI:29103"/>
    </ligand>
</feature>
<dbReference type="RefSeq" id="WP_238722053.1">
    <property type="nucleotide sequence ID" value="NZ_JAHQCW010000022.1"/>
</dbReference>
<dbReference type="Proteomes" id="UP000712157">
    <property type="component" value="Unassembled WGS sequence"/>
</dbReference>
<feature type="binding site" evidence="17">
    <location>
        <position position="369"/>
    </location>
    <ligand>
        <name>(6S)-NADPHX</name>
        <dbReference type="ChEBI" id="CHEBI:64076"/>
    </ligand>
</feature>
<evidence type="ECO:0000313" key="23">
    <source>
        <dbReference type="Proteomes" id="UP000712157"/>
    </source>
</evidence>
<dbReference type="Pfam" id="PF01256">
    <property type="entry name" value="Carb_kinase"/>
    <property type="match status" value="1"/>
</dbReference>
<sequence>MKYVLNSQEMKCCDNYTIEKVGLPSMVLMERAALAVVREALSCGCDLKRVLVVCGTGNNGGDGMAVARLLYEKGIPVDVYLAGEEEKCSAQAAAQLGILRAIGLEPVSKMPSSEYTMIVDAIFGIGLTREVTGDYAQCIRMVNESEAFVLSVDVPSGINADDGRIMGVAVKADVTVTFAYEKIGLLLYPGAGYAGRVSVQDIGINCRGLETPPPVYTYGKEDLERLPERPAYSNKGSFGKVLLVAGAANMAGAAYLSAKAAYRMGAGLVRIYTGETNRHILQNLIPEAVLTTYKEEEASLEALKESLKWADVAAIGPGLGKSFTALRVLEYVLKNAQIPLIIDADGLNLLAGHPEWLKEHKQQVIITPHLGEMSRLTGKEISDISSDLLHTAAEFARENELTCVLKDARTVVATPDQRIYINRTGNNGMATGGSGDVLTGVITGLIAQHMPVEEAAAFGVFLHGRAGDAAAKRCGMYGLMAHDLVDSISEILKPQ</sequence>